<evidence type="ECO:0000256" key="8">
    <source>
        <dbReference type="ARBA" id="ARBA00022777"/>
    </source>
</evidence>
<keyword evidence="14" id="KW-0175">Coiled coil</keyword>
<comment type="subunit">
    <text evidence="12">Interacts with ARAC5 and ARAC10.</text>
</comment>
<keyword evidence="7 13" id="KW-0547">Nucleotide-binding</keyword>
<feature type="region of interest" description="Disordered" evidence="15">
    <location>
        <begin position="792"/>
        <end position="831"/>
    </location>
</feature>
<dbReference type="Proteomes" id="UP001293254">
    <property type="component" value="Unassembled WGS sequence"/>
</dbReference>
<evidence type="ECO:0000256" key="13">
    <source>
        <dbReference type="PROSITE-ProRule" id="PRU10141"/>
    </source>
</evidence>
<evidence type="ECO:0000256" key="14">
    <source>
        <dbReference type="SAM" id="Coils"/>
    </source>
</evidence>
<dbReference type="Pfam" id="PF07714">
    <property type="entry name" value="PK_Tyr_Ser-Thr"/>
    <property type="match status" value="1"/>
</dbReference>
<evidence type="ECO:0000256" key="1">
    <source>
        <dbReference type="ARBA" id="ARBA00004496"/>
    </source>
</evidence>
<keyword evidence="8 17" id="KW-0418">Kinase</keyword>
<reference evidence="17" key="1">
    <citation type="submission" date="2020-06" db="EMBL/GenBank/DDBJ databases">
        <authorList>
            <person name="Li T."/>
            <person name="Hu X."/>
            <person name="Zhang T."/>
            <person name="Song X."/>
            <person name="Zhang H."/>
            <person name="Dai N."/>
            <person name="Sheng W."/>
            <person name="Hou X."/>
            <person name="Wei L."/>
        </authorList>
    </citation>
    <scope>NUCLEOTIDE SEQUENCE</scope>
    <source>
        <strain evidence="17">3651</strain>
        <tissue evidence="17">Leaf</tissue>
    </source>
</reference>
<keyword evidence="6" id="KW-0808">Transferase</keyword>
<dbReference type="PROSITE" id="PS00107">
    <property type="entry name" value="PROTEIN_KINASE_ATP"/>
    <property type="match status" value="1"/>
</dbReference>
<dbReference type="EC" id="2.7.11.1" evidence="2"/>
<dbReference type="Gene3D" id="3.30.200.20">
    <property type="entry name" value="Phosphorylase Kinase, domain 1"/>
    <property type="match status" value="1"/>
</dbReference>
<evidence type="ECO:0000256" key="5">
    <source>
        <dbReference type="ARBA" id="ARBA00022553"/>
    </source>
</evidence>
<dbReference type="InterPro" id="IPR017441">
    <property type="entry name" value="Protein_kinase_ATP_BS"/>
</dbReference>
<dbReference type="InterPro" id="IPR008271">
    <property type="entry name" value="Ser/Thr_kinase_AS"/>
</dbReference>
<dbReference type="EMBL" id="JACGWO010000006">
    <property type="protein sequence ID" value="KAK4425787.1"/>
    <property type="molecule type" value="Genomic_DNA"/>
</dbReference>
<dbReference type="PROSITE" id="PS50011">
    <property type="entry name" value="PROTEIN_KINASE_DOM"/>
    <property type="match status" value="1"/>
</dbReference>
<keyword evidence="4" id="KW-0723">Serine/threonine-protein kinase</keyword>
<keyword evidence="3" id="KW-0963">Cytoplasm</keyword>
<dbReference type="PROSITE" id="PS00108">
    <property type="entry name" value="PROTEIN_KINASE_ST"/>
    <property type="match status" value="1"/>
</dbReference>
<dbReference type="PANTHER" id="PTHR47987">
    <property type="entry name" value="OS08G0249100 PROTEIN"/>
    <property type="match status" value="1"/>
</dbReference>
<dbReference type="InterPro" id="IPR046958">
    <property type="entry name" value="RBK1/2/STUNTED"/>
</dbReference>
<organism evidence="17 18">
    <name type="scientific">Sesamum alatum</name>
    <dbReference type="NCBI Taxonomy" id="300844"/>
    <lineage>
        <taxon>Eukaryota</taxon>
        <taxon>Viridiplantae</taxon>
        <taxon>Streptophyta</taxon>
        <taxon>Embryophyta</taxon>
        <taxon>Tracheophyta</taxon>
        <taxon>Spermatophyta</taxon>
        <taxon>Magnoliopsida</taxon>
        <taxon>eudicotyledons</taxon>
        <taxon>Gunneridae</taxon>
        <taxon>Pentapetalae</taxon>
        <taxon>asterids</taxon>
        <taxon>lamiids</taxon>
        <taxon>Lamiales</taxon>
        <taxon>Pedaliaceae</taxon>
        <taxon>Sesamum</taxon>
    </lineage>
</organism>
<evidence type="ECO:0000313" key="17">
    <source>
        <dbReference type="EMBL" id="KAK4425787.1"/>
    </source>
</evidence>
<comment type="caution">
    <text evidence="17">The sequence shown here is derived from an EMBL/GenBank/DDBJ whole genome shotgun (WGS) entry which is preliminary data.</text>
</comment>
<evidence type="ECO:0000256" key="12">
    <source>
        <dbReference type="ARBA" id="ARBA00063228"/>
    </source>
</evidence>
<evidence type="ECO:0000256" key="15">
    <source>
        <dbReference type="SAM" id="MobiDB-lite"/>
    </source>
</evidence>
<feature type="region of interest" description="Disordered" evidence="15">
    <location>
        <begin position="382"/>
        <end position="420"/>
    </location>
</feature>
<dbReference type="SMART" id="SM00220">
    <property type="entry name" value="S_TKc"/>
    <property type="match status" value="1"/>
</dbReference>
<dbReference type="GO" id="GO:0005524">
    <property type="term" value="F:ATP binding"/>
    <property type="evidence" value="ECO:0007669"/>
    <property type="project" value="UniProtKB-UniRule"/>
</dbReference>
<feature type="compositionally biased region" description="Low complexity" evidence="15">
    <location>
        <begin position="206"/>
        <end position="218"/>
    </location>
</feature>
<name>A0AAE1Y9F4_9LAMI</name>
<evidence type="ECO:0000256" key="7">
    <source>
        <dbReference type="ARBA" id="ARBA00022741"/>
    </source>
</evidence>
<feature type="compositionally biased region" description="Polar residues" evidence="15">
    <location>
        <begin position="157"/>
        <end position="171"/>
    </location>
</feature>
<feature type="compositionally biased region" description="Pro residues" evidence="15">
    <location>
        <begin position="134"/>
        <end position="145"/>
    </location>
</feature>
<evidence type="ECO:0000313" key="18">
    <source>
        <dbReference type="Proteomes" id="UP001293254"/>
    </source>
</evidence>
<dbReference type="AlphaFoldDB" id="A0AAE1Y9F4"/>
<keyword evidence="9 13" id="KW-0067">ATP-binding</keyword>
<accession>A0AAE1Y9F4</accession>
<keyword evidence="18" id="KW-1185">Reference proteome</keyword>
<reference evidence="17" key="2">
    <citation type="journal article" date="2024" name="Plant">
        <title>Genomic evolution and insights into agronomic trait innovations of Sesamum species.</title>
        <authorList>
            <person name="Miao H."/>
            <person name="Wang L."/>
            <person name="Qu L."/>
            <person name="Liu H."/>
            <person name="Sun Y."/>
            <person name="Le M."/>
            <person name="Wang Q."/>
            <person name="Wei S."/>
            <person name="Zheng Y."/>
            <person name="Lin W."/>
            <person name="Duan Y."/>
            <person name="Cao H."/>
            <person name="Xiong S."/>
            <person name="Wang X."/>
            <person name="Wei L."/>
            <person name="Li C."/>
            <person name="Ma Q."/>
            <person name="Ju M."/>
            <person name="Zhao R."/>
            <person name="Li G."/>
            <person name="Mu C."/>
            <person name="Tian Q."/>
            <person name="Mei H."/>
            <person name="Zhang T."/>
            <person name="Gao T."/>
            <person name="Zhang H."/>
        </authorList>
    </citation>
    <scope>NUCLEOTIDE SEQUENCE</scope>
    <source>
        <strain evidence="17">3651</strain>
    </source>
</reference>
<dbReference type="GO" id="GO:0005737">
    <property type="term" value="C:cytoplasm"/>
    <property type="evidence" value="ECO:0007669"/>
    <property type="project" value="UniProtKB-SubCell"/>
</dbReference>
<evidence type="ECO:0000259" key="16">
    <source>
        <dbReference type="PROSITE" id="PS50011"/>
    </source>
</evidence>
<feature type="region of interest" description="Disordered" evidence="15">
    <location>
        <begin position="125"/>
        <end position="226"/>
    </location>
</feature>
<comment type="catalytic activity">
    <reaction evidence="11">
        <text>L-seryl-[protein] + ATP = O-phospho-L-seryl-[protein] + ADP + H(+)</text>
        <dbReference type="Rhea" id="RHEA:17989"/>
        <dbReference type="Rhea" id="RHEA-COMP:9863"/>
        <dbReference type="Rhea" id="RHEA-COMP:11604"/>
        <dbReference type="ChEBI" id="CHEBI:15378"/>
        <dbReference type="ChEBI" id="CHEBI:29999"/>
        <dbReference type="ChEBI" id="CHEBI:30616"/>
        <dbReference type="ChEBI" id="CHEBI:83421"/>
        <dbReference type="ChEBI" id="CHEBI:456216"/>
        <dbReference type="EC" id="2.7.11.1"/>
    </reaction>
</comment>
<dbReference type="InterPro" id="IPR011009">
    <property type="entry name" value="Kinase-like_dom_sf"/>
</dbReference>
<proteinExistence type="predicted"/>
<dbReference type="Gene3D" id="1.10.510.10">
    <property type="entry name" value="Transferase(Phosphotransferase) domain 1"/>
    <property type="match status" value="1"/>
</dbReference>
<keyword evidence="17" id="KW-0675">Receptor</keyword>
<keyword evidence="5" id="KW-0597">Phosphoprotein</keyword>
<feature type="coiled-coil region" evidence="14">
    <location>
        <begin position="35"/>
        <end position="118"/>
    </location>
</feature>
<dbReference type="InterPro" id="IPR000719">
    <property type="entry name" value="Prot_kinase_dom"/>
</dbReference>
<dbReference type="FunFam" id="1.10.510.10:FF:000335">
    <property type="entry name" value="receptor-like cytosolic serine/threonine-protein kinase RBK2"/>
    <property type="match status" value="1"/>
</dbReference>
<evidence type="ECO:0000256" key="3">
    <source>
        <dbReference type="ARBA" id="ARBA00022490"/>
    </source>
</evidence>
<dbReference type="SUPFAM" id="SSF56112">
    <property type="entry name" value="Protein kinase-like (PK-like)"/>
    <property type="match status" value="1"/>
</dbReference>
<comment type="catalytic activity">
    <reaction evidence="10">
        <text>L-threonyl-[protein] + ATP = O-phospho-L-threonyl-[protein] + ADP + H(+)</text>
        <dbReference type="Rhea" id="RHEA:46608"/>
        <dbReference type="Rhea" id="RHEA-COMP:11060"/>
        <dbReference type="Rhea" id="RHEA-COMP:11605"/>
        <dbReference type="ChEBI" id="CHEBI:15378"/>
        <dbReference type="ChEBI" id="CHEBI:30013"/>
        <dbReference type="ChEBI" id="CHEBI:30616"/>
        <dbReference type="ChEBI" id="CHEBI:61977"/>
        <dbReference type="ChEBI" id="CHEBI:456216"/>
        <dbReference type="EC" id="2.7.11.1"/>
    </reaction>
</comment>
<evidence type="ECO:0000256" key="6">
    <source>
        <dbReference type="ARBA" id="ARBA00022679"/>
    </source>
</evidence>
<evidence type="ECO:0000256" key="11">
    <source>
        <dbReference type="ARBA" id="ARBA00048679"/>
    </source>
</evidence>
<sequence>MVSKESPKFDLPDELLEALPSDPFEQLDVARKITSIALSARVDALESELSVLQQQLADRDSIISGLESQLESLHVSLNEASDNLSLAQQEKESLMKENAQLSNAVKKLNRDVAKLETFRKTLMRSLQDDEDKPAIPPKAAPPLPPTNAEDTDALPPTRTTSIQSDPGNSVSEDTESSEALRPRVPHGPLLASQTSTPRLTPPGSPPSLSASVSPSRTPVPMSPIRRHSISFSGRGFFDDKSSVYSSMPSGPFSSMPGSQPGKTRVDGKEFFRLVRNRLSYEQFGAFLANVKELNSQKQTKEQTLRKADEIFGQDNKDLYGIFEGLIMRNVQESENACKMAAESSEGQGQFFVIGKKLLFSTSSLSLSAEELKSIEAEVAALERCSTSGEDQDEEEEEDTDTNTKTSTTDTDPQENGKSESQWKGFLRKLRKPPHFQTFHPTIPHLTSIKKLTRKKSSRNTQSLPAFPPNIEADLYYCFESSWRNFTLSDLQEATDNFSPDNLIGEGGYSEVYKGHLEDGQLVAVKRLIRGTQEEMTADYLSELGILVHVNHPNISSVIGYGVEGGMHLVLPLSANGSLSSVLKAKNDKLTWTLRYSIAMGIASGLAYLHEGCQRRIIHRDIKSANILLTEDFKAQISDFGLAKWLPDQWTHITVSQFEGTFGYLPPEFFMHGIVDEKTDVYAFGVLLLELVSGRPAIDESHNSVVMWAKPLLLGRNTTEMADPSLDGYFDWEQLNRVVLVASLCIHQDATERPKMSQIVRMLRGDEGILQSKKKFQKRPALKRCCPLEVIDEEEGNSAKSSNDRNQKIEIASDQENHHQNGDVEANLLSTT</sequence>
<evidence type="ECO:0000256" key="9">
    <source>
        <dbReference type="ARBA" id="ARBA00022840"/>
    </source>
</evidence>
<evidence type="ECO:0000256" key="10">
    <source>
        <dbReference type="ARBA" id="ARBA00047899"/>
    </source>
</evidence>
<dbReference type="PANTHER" id="PTHR47987:SF13">
    <property type="entry name" value="RECEPTOR-LIKE CYTOSOLIC SERINE_THREONINE-PROTEIN KINASE RBK2"/>
    <property type="match status" value="1"/>
</dbReference>
<feature type="binding site" evidence="13">
    <location>
        <position position="525"/>
    </location>
    <ligand>
        <name>ATP</name>
        <dbReference type="ChEBI" id="CHEBI:30616"/>
    </ligand>
</feature>
<evidence type="ECO:0000256" key="4">
    <source>
        <dbReference type="ARBA" id="ARBA00022527"/>
    </source>
</evidence>
<protein>
    <recommendedName>
        <fullName evidence="2">non-specific serine/threonine protein kinase</fullName>
        <ecNumber evidence="2">2.7.11.1</ecNumber>
    </recommendedName>
</protein>
<dbReference type="InterPro" id="IPR058935">
    <property type="entry name" value="At4g15545-like_C"/>
</dbReference>
<evidence type="ECO:0000256" key="2">
    <source>
        <dbReference type="ARBA" id="ARBA00012513"/>
    </source>
</evidence>
<dbReference type="InterPro" id="IPR001245">
    <property type="entry name" value="Ser-Thr/Tyr_kinase_cat_dom"/>
</dbReference>
<feature type="domain" description="Protein kinase" evidence="16">
    <location>
        <begin position="497"/>
        <end position="768"/>
    </location>
</feature>
<dbReference type="GO" id="GO:0004674">
    <property type="term" value="F:protein serine/threonine kinase activity"/>
    <property type="evidence" value="ECO:0007669"/>
    <property type="project" value="UniProtKB-KW"/>
</dbReference>
<dbReference type="Pfam" id="PF25972">
    <property type="entry name" value="At4g15545_C"/>
    <property type="match status" value="1"/>
</dbReference>
<comment type="subcellular location">
    <subcellularLocation>
        <location evidence="1">Cytoplasm</location>
    </subcellularLocation>
</comment>
<dbReference type="GO" id="GO:0051020">
    <property type="term" value="F:GTPase binding"/>
    <property type="evidence" value="ECO:0007669"/>
    <property type="project" value="UniProtKB-ARBA"/>
</dbReference>
<gene>
    <name evidence="17" type="ORF">Salat_1772700</name>
</gene>
<feature type="compositionally biased region" description="Acidic residues" evidence="15">
    <location>
        <begin position="389"/>
        <end position="400"/>
    </location>
</feature>